<feature type="compositionally biased region" description="Basic and acidic residues" evidence="1">
    <location>
        <begin position="26"/>
        <end position="37"/>
    </location>
</feature>
<evidence type="ECO:0008006" key="4">
    <source>
        <dbReference type="Google" id="ProtNLM"/>
    </source>
</evidence>
<proteinExistence type="predicted"/>
<reference evidence="2" key="3">
    <citation type="submission" date="2023-05" db="EMBL/GenBank/DDBJ databases">
        <authorList>
            <person name="Smith C.H."/>
        </authorList>
    </citation>
    <scope>NUCLEOTIDE SEQUENCE</scope>
    <source>
        <strain evidence="2">CHS0354</strain>
        <tissue evidence="2">Mantle</tissue>
    </source>
</reference>
<dbReference type="AlphaFoldDB" id="A0AAE0RTF6"/>
<evidence type="ECO:0000313" key="3">
    <source>
        <dbReference type="Proteomes" id="UP001195483"/>
    </source>
</evidence>
<protein>
    <recommendedName>
        <fullName evidence="4">DUF4587 domain-containing protein</fullName>
    </recommendedName>
</protein>
<evidence type="ECO:0000313" key="2">
    <source>
        <dbReference type="EMBL" id="KAK3579279.1"/>
    </source>
</evidence>
<name>A0AAE0RTF6_9BIVA</name>
<evidence type="ECO:0000256" key="1">
    <source>
        <dbReference type="SAM" id="MobiDB-lite"/>
    </source>
</evidence>
<feature type="region of interest" description="Disordered" evidence="1">
    <location>
        <begin position="22"/>
        <end position="45"/>
    </location>
</feature>
<reference evidence="2" key="2">
    <citation type="journal article" date="2021" name="Genome Biol. Evol.">
        <title>Developing a high-quality reference genome for a parasitic bivalve with doubly uniparental inheritance (Bivalvia: Unionida).</title>
        <authorList>
            <person name="Smith C.H."/>
        </authorList>
    </citation>
    <scope>NUCLEOTIDE SEQUENCE</scope>
    <source>
        <strain evidence="2">CHS0354</strain>
        <tissue evidence="2">Mantle</tissue>
    </source>
</reference>
<keyword evidence="3" id="KW-1185">Reference proteome</keyword>
<dbReference type="PANTHER" id="PTHR28604:SF3">
    <property type="match status" value="1"/>
</dbReference>
<accession>A0AAE0RTF6</accession>
<dbReference type="Proteomes" id="UP001195483">
    <property type="component" value="Unassembled WGS sequence"/>
</dbReference>
<feature type="compositionally biased region" description="Basic residues" evidence="1">
    <location>
        <begin position="77"/>
        <end position="86"/>
    </location>
</feature>
<comment type="caution">
    <text evidence="2">The sequence shown here is derived from an EMBL/GenBank/DDBJ whole genome shotgun (WGS) entry which is preliminary data.</text>
</comment>
<reference evidence="2" key="1">
    <citation type="journal article" date="2021" name="Genome Biol. Evol.">
        <title>A High-Quality Reference Genome for a Parasitic Bivalve with Doubly Uniparental Inheritance (Bivalvia: Unionida).</title>
        <authorList>
            <person name="Smith C.H."/>
        </authorList>
    </citation>
    <scope>NUCLEOTIDE SEQUENCE</scope>
    <source>
        <strain evidence="2">CHS0354</strain>
    </source>
</reference>
<dbReference type="PANTHER" id="PTHR28604">
    <property type="match status" value="1"/>
</dbReference>
<organism evidence="2 3">
    <name type="scientific">Potamilus streckersoni</name>
    <dbReference type="NCBI Taxonomy" id="2493646"/>
    <lineage>
        <taxon>Eukaryota</taxon>
        <taxon>Metazoa</taxon>
        <taxon>Spiralia</taxon>
        <taxon>Lophotrochozoa</taxon>
        <taxon>Mollusca</taxon>
        <taxon>Bivalvia</taxon>
        <taxon>Autobranchia</taxon>
        <taxon>Heteroconchia</taxon>
        <taxon>Palaeoheterodonta</taxon>
        <taxon>Unionida</taxon>
        <taxon>Unionoidea</taxon>
        <taxon>Unionidae</taxon>
        <taxon>Ambleminae</taxon>
        <taxon>Lampsilini</taxon>
        <taxon>Potamilus</taxon>
    </lineage>
</organism>
<feature type="region of interest" description="Disordered" evidence="1">
    <location>
        <begin position="236"/>
        <end position="262"/>
    </location>
</feature>
<gene>
    <name evidence="2" type="ORF">CHS0354_033358</name>
</gene>
<dbReference type="EMBL" id="JAEAOA010001954">
    <property type="protein sequence ID" value="KAK3579279.1"/>
    <property type="molecule type" value="Genomic_DNA"/>
</dbReference>
<dbReference type="InterPro" id="IPR038915">
    <property type="entry name" value="PRR29-like"/>
</dbReference>
<sequence>MAATDTDSVQDHMTRLRMKMVQQKIANEKDKLQRPDSVESNNDLDSQVKLQQAMLRRQELLDKIRQEQMLNADFRRPRTYSARRRYTPSPLPAPPSRRSLPAEYFTHRGEETYRDRPDMSHVKHEIIHRVATPKPYHLPPIQNPPQAPAAPQTTFIPPPQVTMQAPAQPMIITAPQAPQHIIQQIPHPIFQNLVPNQGDNSRQMFGKADFMEMLMMQNAQMHQLVMQQMMLKSAMPSGGGMAMTESAPRPAQSVHHHHYTTPAPAAAPPVVHHYTTMPAAPAADWGPSYPIRGELPGYQPIFSDYYQ</sequence>
<feature type="region of interest" description="Disordered" evidence="1">
    <location>
        <begin position="72"/>
        <end position="100"/>
    </location>
</feature>